<name>A0A3P8SY27_AMPPE</name>
<dbReference type="PANTHER" id="PTHR14275:SF0">
    <property type="entry name" value="LIPID DROPLET ASSEMBLY FACTOR 1"/>
    <property type="match status" value="1"/>
</dbReference>
<feature type="transmembrane region" description="Helical" evidence="9">
    <location>
        <begin position="73"/>
        <end position="97"/>
    </location>
</feature>
<keyword evidence="5 9" id="KW-0812">Transmembrane</keyword>
<dbReference type="GeneTree" id="ENSGT00940000175471"/>
<dbReference type="AlphaFoldDB" id="A0A3P8SY27"/>
<dbReference type="Proteomes" id="UP000265080">
    <property type="component" value="Chromosome 14"/>
</dbReference>
<reference evidence="10" key="3">
    <citation type="submission" date="2025-09" db="UniProtKB">
        <authorList>
            <consortium name="Ensembl"/>
        </authorList>
    </citation>
    <scope>IDENTIFICATION</scope>
</reference>
<proteinExistence type="inferred from homology"/>
<dbReference type="GO" id="GO:0005789">
    <property type="term" value="C:endoplasmic reticulum membrane"/>
    <property type="evidence" value="ECO:0007669"/>
    <property type="project" value="UniProtKB-SubCell"/>
</dbReference>
<dbReference type="Ensembl" id="ENSAPET00000018025.1">
    <property type="protein sequence ID" value="ENSAPEP00000017529.1"/>
    <property type="gene ID" value="ENSAPEG00000012541.1"/>
</dbReference>
<comment type="subcellular location">
    <subcellularLocation>
        <location evidence="1">Endoplasmic reticulum membrane</location>
        <topology evidence="1">Multi-pass membrane protein</topology>
    </subcellularLocation>
    <subcellularLocation>
        <location evidence="2">Lipid droplet</location>
    </subcellularLocation>
</comment>
<keyword evidence="7 9" id="KW-1133">Transmembrane helix</keyword>
<evidence type="ECO:0000256" key="1">
    <source>
        <dbReference type="ARBA" id="ARBA00004477"/>
    </source>
</evidence>
<evidence type="ECO:0000256" key="2">
    <source>
        <dbReference type="ARBA" id="ARBA00004502"/>
    </source>
</evidence>
<accession>A0A3P8SY27</accession>
<reference evidence="10 11" key="1">
    <citation type="submission" date="2018-03" db="EMBL/GenBank/DDBJ databases">
        <title>Finding Nemo's genes: A chromosome-scale reference assembly of the genome of the orange clownfish Amphiprion percula.</title>
        <authorList>
            <person name="Lehmann R."/>
        </authorList>
    </citation>
    <scope>NUCLEOTIDE SEQUENCE</scope>
</reference>
<dbReference type="PANTHER" id="PTHR14275">
    <property type="entry name" value="PROMETHIN"/>
    <property type="match status" value="1"/>
</dbReference>
<feature type="transmembrane region" description="Helical" evidence="9">
    <location>
        <begin position="104"/>
        <end position="128"/>
    </location>
</feature>
<evidence type="ECO:0000256" key="6">
    <source>
        <dbReference type="ARBA" id="ARBA00022824"/>
    </source>
</evidence>
<protein>
    <recommendedName>
        <fullName evidence="12">Transmembrane protein 159</fullName>
    </recommendedName>
</protein>
<keyword evidence="6" id="KW-0256">Endoplasmic reticulum</keyword>
<keyword evidence="4" id="KW-0551">Lipid droplet</keyword>
<dbReference type="STRING" id="161767.ENSAPEP00000017529"/>
<evidence type="ECO:0000256" key="7">
    <source>
        <dbReference type="ARBA" id="ARBA00022989"/>
    </source>
</evidence>
<evidence type="ECO:0000256" key="9">
    <source>
        <dbReference type="SAM" id="Phobius"/>
    </source>
</evidence>
<dbReference type="GO" id="GO:0005811">
    <property type="term" value="C:lipid droplet"/>
    <property type="evidence" value="ECO:0007669"/>
    <property type="project" value="UniProtKB-SubCell"/>
</dbReference>
<evidence type="ECO:0008006" key="12">
    <source>
        <dbReference type="Google" id="ProtNLM"/>
    </source>
</evidence>
<feature type="transmembrane region" description="Helical" evidence="9">
    <location>
        <begin position="134"/>
        <end position="154"/>
    </location>
</feature>
<dbReference type="Pfam" id="PF16015">
    <property type="entry name" value="Promethin"/>
    <property type="match status" value="1"/>
</dbReference>
<reference evidence="10" key="2">
    <citation type="submission" date="2025-08" db="UniProtKB">
        <authorList>
            <consortium name="Ensembl"/>
        </authorList>
    </citation>
    <scope>IDENTIFICATION</scope>
</reference>
<evidence type="ECO:0000313" key="10">
    <source>
        <dbReference type="Ensembl" id="ENSAPEP00000017529.1"/>
    </source>
</evidence>
<evidence type="ECO:0000256" key="8">
    <source>
        <dbReference type="ARBA" id="ARBA00023136"/>
    </source>
</evidence>
<organism evidence="10 11">
    <name type="scientific">Amphiprion percula</name>
    <name type="common">Orange clownfish</name>
    <name type="synonym">Lutjanus percula</name>
    <dbReference type="NCBI Taxonomy" id="161767"/>
    <lineage>
        <taxon>Eukaryota</taxon>
        <taxon>Metazoa</taxon>
        <taxon>Chordata</taxon>
        <taxon>Craniata</taxon>
        <taxon>Vertebrata</taxon>
        <taxon>Euteleostomi</taxon>
        <taxon>Actinopterygii</taxon>
        <taxon>Neopterygii</taxon>
        <taxon>Teleostei</taxon>
        <taxon>Neoteleostei</taxon>
        <taxon>Acanthomorphata</taxon>
        <taxon>Ovalentaria</taxon>
        <taxon>Pomacentridae</taxon>
        <taxon>Amphiprion</taxon>
    </lineage>
</organism>
<evidence type="ECO:0000256" key="3">
    <source>
        <dbReference type="ARBA" id="ARBA00007618"/>
    </source>
</evidence>
<evidence type="ECO:0000313" key="11">
    <source>
        <dbReference type="Proteomes" id="UP000265080"/>
    </source>
</evidence>
<dbReference type="InterPro" id="IPR029709">
    <property type="entry name" value="LDAF1"/>
</dbReference>
<keyword evidence="8 9" id="KW-0472">Membrane</keyword>
<sequence>MKPGSRDSELQQLWGRWMVLLKRLQEDPRVTLTLLCHKLHVFFTFPPAEFLSTHQVSVMLNSRVGQHLSKRPFSALAVVLFVAMAALPVGLFLTFALVTVTMSVVGIVFFEGFLLFVAGVALLCVLSAVAFFSILVSIVTNALFITTSGLLNLYDSNLTKKIQKKEGETSAEEEEQ</sequence>
<comment type="similarity">
    <text evidence="3">Belongs to the LDAF1 family.</text>
</comment>
<keyword evidence="11" id="KW-1185">Reference proteome</keyword>
<evidence type="ECO:0000256" key="5">
    <source>
        <dbReference type="ARBA" id="ARBA00022692"/>
    </source>
</evidence>
<evidence type="ECO:0000256" key="4">
    <source>
        <dbReference type="ARBA" id="ARBA00022677"/>
    </source>
</evidence>